<keyword evidence="5" id="KW-1185">Reference proteome</keyword>
<dbReference type="Gene3D" id="1.10.10.10">
    <property type="entry name" value="Winged helix-like DNA-binding domain superfamily/Winged helix DNA-binding domain"/>
    <property type="match status" value="1"/>
</dbReference>
<dbReference type="InterPro" id="IPR007394">
    <property type="entry name" value="UPF0122"/>
</dbReference>
<dbReference type="AlphaFoldDB" id="A0A222ENG0"/>
<evidence type="ECO:0000256" key="2">
    <source>
        <dbReference type="ARBA" id="ARBA00024764"/>
    </source>
</evidence>
<dbReference type="InterPro" id="IPR036388">
    <property type="entry name" value="WH-like_DNA-bd_sf"/>
</dbReference>
<evidence type="ECO:0000256" key="3">
    <source>
        <dbReference type="HAMAP-Rule" id="MF_00245"/>
    </source>
</evidence>
<evidence type="ECO:0000313" key="4">
    <source>
        <dbReference type="EMBL" id="ASP27971.1"/>
    </source>
</evidence>
<dbReference type="Proteomes" id="UP000203229">
    <property type="component" value="Chromosome"/>
</dbReference>
<dbReference type="Pfam" id="PF04297">
    <property type="entry name" value="UPF0122"/>
    <property type="match status" value="1"/>
</dbReference>
<dbReference type="EMBL" id="CP022535">
    <property type="protein sequence ID" value="ASP27971.1"/>
    <property type="molecule type" value="Genomic_DNA"/>
</dbReference>
<protein>
    <recommendedName>
        <fullName evidence="3">UPF0122 protein SCORR_v1c01960</fullName>
    </recommendedName>
</protein>
<evidence type="ECO:0000256" key="1">
    <source>
        <dbReference type="ARBA" id="ARBA00008720"/>
    </source>
</evidence>
<dbReference type="KEGG" id="scou:SCORR_v1c01960"/>
<organism evidence="4 5">
    <name type="scientific">Spiroplasma corruscae</name>
    <dbReference type="NCBI Taxonomy" id="216934"/>
    <lineage>
        <taxon>Bacteria</taxon>
        <taxon>Bacillati</taxon>
        <taxon>Mycoplasmatota</taxon>
        <taxon>Mollicutes</taxon>
        <taxon>Entomoplasmatales</taxon>
        <taxon>Spiroplasmataceae</taxon>
        <taxon>Spiroplasma</taxon>
    </lineage>
</organism>
<dbReference type="PANTHER" id="PTHR40083">
    <property type="entry name" value="UPF0122 PROTEIN CBO2450/CLC_2298"/>
    <property type="match status" value="1"/>
</dbReference>
<name>A0A222ENG0_9MOLU</name>
<sequence length="111" mass="13363">MTIIMSNNDLEKTMLISEYFDYYKNLLTDKQKQYFELYFFEDYSFQEIADELKISKSAVHDSLTKTVSFLKKTEEKLNFVYKHNKIKHLIESFKNKDISVDNLLNLIEKEI</sequence>
<dbReference type="NCBIfam" id="NF045758">
    <property type="entry name" value="YlxM"/>
    <property type="match status" value="1"/>
</dbReference>
<comment type="function">
    <text evidence="2 3">Might take part in the signal recognition particle (SRP) pathway. This is inferred from the conservation of its genetic proximity to ftsY/ffh. May be a regulatory protein.</text>
</comment>
<dbReference type="InterPro" id="IPR013324">
    <property type="entry name" value="RNA_pol_sigma_r3/r4-like"/>
</dbReference>
<accession>A0A222ENG0</accession>
<dbReference type="SUPFAM" id="SSF88659">
    <property type="entry name" value="Sigma3 and sigma4 domains of RNA polymerase sigma factors"/>
    <property type="match status" value="1"/>
</dbReference>
<dbReference type="GO" id="GO:0003677">
    <property type="term" value="F:DNA binding"/>
    <property type="evidence" value="ECO:0007669"/>
    <property type="project" value="UniProtKB-KW"/>
</dbReference>
<evidence type="ECO:0000313" key="5">
    <source>
        <dbReference type="Proteomes" id="UP000203229"/>
    </source>
</evidence>
<proteinExistence type="inferred from homology"/>
<keyword evidence="4" id="KW-0238">DNA-binding</keyword>
<reference evidence="4 5" key="1">
    <citation type="submission" date="2017-07" db="EMBL/GenBank/DDBJ databases">
        <title>Complete genome sequence of Spiroplasma corruscae EC-1 (DSM 19793).</title>
        <authorList>
            <person name="Tsai Y.-M."/>
            <person name="Lo W.-S."/>
            <person name="Kuo C.-H."/>
        </authorList>
    </citation>
    <scope>NUCLEOTIDE SEQUENCE [LARGE SCALE GENOMIC DNA]</scope>
    <source>
        <strain evidence="4 5">EC-1</strain>
    </source>
</reference>
<dbReference type="PANTHER" id="PTHR40083:SF1">
    <property type="entry name" value="UPF0122 PROTEIN YLXM"/>
    <property type="match status" value="1"/>
</dbReference>
<comment type="similarity">
    <text evidence="1 3">Belongs to the UPF0122 family.</text>
</comment>
<gene>
    <name evidence="4" type="ORF">SCORR_v1c01960</name>
</gene>
<dbReference type="InterPro" id="IPR054831">
    <property type="entry name" value="UPF0122_fam_protein"/>
</dbReference>
<dbReference type="HAMAP" id="MF_00245">
    <property type="entry name" value="UPF0122"/>
    <property type="match status" value="1"/>
</dbReference>